<keyword evidence="3" id="KW-1185">Reference proteome</keyword>
<dbReference type="PIRSF" id="PIRSF016897">
    <property type="entry name" value="GlpP"/>
    <property type="match status" value="1"/>
</dbReference>
<keyword evidence="1" id="KW-0805">Transcription regulation</keyword>
<gene>
    <name evidence="2" type="ORF">O9H85_15890</name>
</gene>
<dbReference type="InterPro" id="IPR006699">
    <property type="entry name" value="GlpP"/>
</dbReference>
<protein>
    <recommendedName>
        <fullName evidence="1">Glycerol uptake operon antiterminator regulatory protein</fullName>
    </recommendedName>
</protein>
<dbReference type="InterPro" id="IPR013785">
    <property type="entry name" value="Aldolase_TIM"/>
</dbReference>
<keyword evidence="1" id="KW-0804">Transcription</keyword>
<evidence type="ECO:0000256" key="1">
    <source>
        <dbReference type="PIRNR" id="PIRNR016897"/>
    </source>
</evidence>
<organism evidence="2 3">
    <name type="scientific">Paenibacillus gyeongsangnamensis</name>
    <dbReference type="NCBI Taxonomy" id="3388067"/>
    <lineage>
        <taxon>Bacteria</taxon>
        <taxon>Bacillati</taxon>
        <taxon>Bacillota</taxon>
        <taxon>Bacilli</taxon>
        <taxon>Bacillales</taxon>
        <taxon>Paenibacillaceae</taxon>
        <taxon>Paenibacillus</taxon>
    </lineage>
</organism>
<comment type="caution">
    <text evidence="2">The sequence shown here is derived from an EMBL/GenBank/DDBJ whole genome shotgun (WGS) entry which is preliminary data.</text>
</comment>
<sequence>MSLLYAFGKKPIIAAVRKPSDVSLALESQVDNLFFMGGNVKEIIEAVRLTKDTNKGAFVHVDLIRGLSNTDKETVDFIADYVQADGIVTPKAHLIKEAKRAGLYGILHLFILDSLALVNGLKLAQNIKPDGIELMPGTIPKIIREFADVVEDIPIIASGLIHSKEEVIESLDAGVTTLSVSSPHLWNITFQELQNT</sequence>
<evidence type="ECO:0000313" key="3">
    <source>
        <dbReference type="Proteomes" id="UP001527882"/>
    </source>
</evidence>
<dbReference type="EMBL" id="JAQAGZ010000009">
    <property type="protein sequence ID" value="MCZ8513886.1"/>
    <property type="molecule type" value="Genomic_DNA"/>
</dbReference>
<dbReference type="Proteomes" id="UP001527882">
    <property type="component" value="Unassembled WGS sequence"/>
</dbReference>
<proteinExistence type="predicted"/>
<dbReference type="Pfam" id="PF04309">
    <property type="entry name" value="G3P_antiterm"/>
    <property type="match status" value="1"/>
</dbReference>
<keyword evidence="1" id="KW-0319">Glycerol metabolism</keyword>
<accession>A0ABT4QAL6</accession>
<dbReference type="PANTHER" id="PTHR35787">
    <property type="entry name" value="GLYCEROL UPTAKE OPERON ANTITERMINATOR REGULATORY PROTEIN"/>
    <property type="match status" value="1"/>
</dbReference>
<evidence type="ECO:0000313" key="2">
    <source>
        <dbReference type="EMBL" id="MCZ8513886.1"/>
    </source>
</evidence>
<reference evidence="2 3" key="1">
    <citation type="submission" date="2022-12" db="EMBL/GenBank/DDBJ databases">
        <title>Draft genome sequence of Paenibacillus sp. dW9.</title>
        <authorList>
            <person name="Choi E.-W."/>
            <person name="Kim D.-U."/>
        </authorList>
    </citation>
    <scope>NUCLEOTIDE SEQUENCE [LARGE SCALE GENOMIC DNA]</scope>
    <source>
        <strain evidence="3">dW9</strain>
    </source>
</reference>
<dbReference type="RefSeq" id="WP_269882407.1">
    <property type="nucleotide sequence ID" value="NZ_JAQAGZ010000009.1"/>
</dbReference>
<name>A0ABT4QAL6_9BACL</name>
<dbReference type="Gene3D" id="3.20.20.70">
    <property type="entry name" value="Aldolase class I"/>
    <property type="match status" value="1"/>
</dbReference>
<dbReference type="SUPFAM" id="SSF110391">
    <property type="entry name" value="GlpP-like"/>
    <property type="match status" value="1"/>
</dbReference>
<dbReference type="PANTHER" id="PTHR35787:SF1">
    <property type="entry name" value="GLYCEROL UPTAKE OPERON ANTITERMINATOR REGULATORY PROTEIN"/>
    <property type="match status" value="1"/>
</dbReference>
<comment type="function">
    <text evidence="1">Regulates expression of the glpD operon. In the presence of glycerol 3-phosphate (G3P) causes antitermination of transcription of glpD at the inverted repeat of the leader region to enhance its transcription. Binds and stabilizes glpD leader mRNA.</text>
</comment>
<keyword evidence="1" id="KW-0694">RNA-binding</keyword>